<dbReference type="NCBIfam" id="TIGR02032">
    <property type="entry name" value="GG-red-SF"/>
    <property type="match status" value="1"/>
</dbReference>
<keyword evidence="3" id="KW-1185">Reference proteome</keyword>
<sequence>MDGLADVAIVGAGPAGAATALRVLHVRPEARVVLLDAAAFPRDKTCGDGVAAPALDLLDALGVDLTDIGRPLSRLQVRSPGGRTVAADCARPHRVIPRTVLDAAIVDAAVARGAELRRHRVRRVQQLPDRVVLDGEIAARVVVGADGANSVVRRALAPPPAPDATTAVAIRGYTTGAAVDQDALVIAFARRAPLAYAWSFPLPDGRANLGYGVFDRGCGFSRRELLQRLAEEFPDQEFEPGTVRGHHLPLSTGPRFQPDGRVLLVGDAAGLVNPLTGEGIYYALLSGVLAANASAHGGAPGARYRTSLRRRLGRHHRHVGALARLMPHGRFVDAAVAAAGRDRRVFDAIVDVGLASGTARPRVLAAIAGDYLRG</sequence>
<dbReference type="PANTHER" id="PTHR42685:SF22">
    <property type="entry name" value="CONDITIONED MEDIUM FACTOR RECEPTOR 1"/>
    <property type="match status" value="1"/>
</dbReference>
<gene>
    <name evidence="2" type="ORF">RM445_05395</name>
</gene>
<dbReference type="Gene3D" id="3.50.50.60">
    <property type="entry name" value="FAD/NAD(P)-binding domain"/>
    <property type="match status" value="1"/>
</dbReference>
<reference evidence="3" key="1">
    <citation type="submission" date="2023-07" db="EMBL/GenBank/DDBJ databases">
        <title>30 novel species of actinomycetes from the DSMZ collection.</title>
        <authorList>
            <person name="Nouioui I."/>
        </authorList>
    </citation>
    <scope>NUCLEOTIDE SEQUENCE [LARGE SCALE GENOMIC DNA]</scope>
    <source>
        <strain evidence="3">DSM 45834</strain>
    </source>
</reference>
<comment type="caution">
    <text evidence="2">The sequence shown here is derived from an EMBL/GenBank/DDBJ whole genome shotgun (WGS) entry which is preliminary data.</text>
</comment>
<evidence type="ECO:0000313" key="3">
    <source>
        <dbReference type="Proteomes" id="UP001183202"/>
    </source>
</evidence>
<dbReference type="PRINTS" id="PR00420">
    <property type="entry name" value="RNGMNOXGNASE"/>
</dbReference>
<evidence type="ECO:0000313" key="2">
    <source>
        <dbReference type="EMBL" id="MDT0348957.1"/>
    </source>
</evidence>
<dbReference type="InterPro" id="IPR002938">
    <property type="entry name" value="FAD-bd"/>
</dbReference>
<dbReference type="RefSeq" id="WP_311554892.1">
    <property type="nucleotide sequence ID" value="NZ_JAVREJ010000002.1"/>
</dbReference>
<dbReference type="Proteomes" id="UP001183202">
    <property type="component" value="Unassembled WGS sequence"/>
</dbReference>
<dbReference type="InterPro" id="IPR036188">
    <property type="entry name" value="FAD/NAD-bd_sf"/>
</dbReference>
<feature type="domain" description="FAD-binding" evidence="1">
    <location>
        <begin position="5"/>
        <end position="280"/>
    </location>
</feature>
<evidence type="ECO:0000259" key="1">
    <source>
        <dbReference type="Pfam" id="PF01494"/>
    </source>
</evidence>
<dbReference type="EMBL" id="JAVREJ010000002">
    <property type="protein sequence ID" value="MDT0348957.1"/>
    <property type="molecule type" value="Genomic_DNA"/>
</dbReference>
<organism evidence="2 3">
    <name type="scientific">Pseudonocardia charpentierae</name>
    <dbReference type="NCBI Taxonomy" id="3075545"/>
    <lineage>
        <taxon>Bacteria</taxon>
        <taxon>Bacillati</taxon>
        <taxon>Actinomycetota</taxon>
        <taxon>Actinomycetes</taxon>
        <taxon>Pseudonocardiales</taxon>
        <taxon>Pseudonocardiaceae</taxon>
        <taxon>Pseudonocardia</taxon>
    </lineage>
</organism>
<accession>A0ABU2N5X0</accession>
<dbReference type="InterPro" id="IPR011777">
    <property type="entry name" value="Geranylgeranyl_Rdtase_fam"/>
</dbReference>
<name>A0ABU2N5X0_9PSEU</name>
<dbReference type="Pfam" id="PF01494">
    <property type="entry name" value="FAD_binding_3"/>
    <property type="match status" value="1"/>
</dbReference>
<dbReference type="SUPFAM" id="SSF51905">
    <property type="entry name" value="FAD/NAD(P)-binding domain"/>
    <property type="match status" value="1"/>
</dbReference>
<protein>
    <submittedName>
        <fullName evidence="2">Geranylgeranyl reductase family protein</fullName>
    </submittedName>
</protein>
<proteinExistence type="predicted"/>
<dbReference type="PANTHER" id="PTHR42685">
    <property type="entry name" value="GERANYLGERANYL DIPHOSPHATE REDUCTASE"/>
    <property type="match status" value="1"/>
</dbReference>
<dbReference type="InterPro" id="IPR050407">
    <property type="entry name" value="Geranylgeranyl_reductase"/>
</dbReference>